<feature type="compositionally biased region" description="Basic residues" evidence="1">
    <location>
        <begin position="958"/>
        <end position="984"/>
    </location>
</feature>
<name>A0ABN9UJT7_9DINO</name>
<protein>
    <submittedName>
        <fullName evidence="2">Uncharacterized protein</fullName>
    </submittedName>
</protein>
<feature type="compositionally biased region" description="Basic residues" evidence="1">
    <location>
        <begin position="791"/>
        <end position="820"/>
    </location>
</feature>
<feature type="compositionally biased region" description="Basic residues" evidence="1">
    <location>
        <begin position="849"/>
        <end position="863"/>
    </location>
</feature>
<sequence length="984" mass="105350">MAVFAISTTGMQGALGIDAQLLQIAADAEENPSRALLSRRVAFTIELEIRGTNNGFPGQLSIANGLMSDLEAEAQAHIRAWDNTFSSATVSGGAATVMASPENGINRVFALLPVTGMPYFAMISRSDLQADLLNAFEGLWRGEARPHQLFIRQGNTQDTAINSDQAVTGKGLELHSRRPAVASFAITQAISTTGMQGALGIDAQLLQIAADAEENPSRALLSRRVAFTIELEIRGTNNGFPGQLSIANGLMSDLEAEAQAHIRAWDNTFSSATVSGGAATVMASPENGINRVFALLPVTGMPYFAMISRSDLQADLLNAFEGLWRGEARPHQLFIRQGNTQDTAINSDQAVTGKGLELHSRRPAVASFAITQAISTTGMQGALGIDAQLLQIAADAEENPSRALLSRRVAFTIELEIRGTNNGFPGQLSIANGLMSDLEAEAQAHIRAWDNTFSSATVSGGAATVMASPENGINRVFALLPVTGMPYFAMISRYDLQADLLNAFEGLWRGEARPHQLFIRQGNTQDTAINSDQAVTGKGDPHLVNMLGQRFDLYQPGIHVLLQVPRRAKPQDSLLRVEADARRMGAACADLYFRVLNFTGSLSNQTAGFQYFADKELGSRDWRKFGAVDLKVVRGSTLSGIAYLNVFARHLGSLAYPVGGLLGEDDHTAAATAGPECSTGLDLHSRRPAVASFAITQGAKTAAHRWDARARSWVAWVALGSLPGRSTDSIQLHIANAKGERFKKYLQQHGLAPGVRVKFVVDFEENRGRPYAAEWEMCEPPKFSDSSASRSRGRGGGRRSPSRRRRSPSRRGRSAGRRRSPSPAGRRASPSPQRKRAGSRSRSGDGKKGAGKRSPSRSRSRSAKKGDRKGAGKKSPSRSRSRADEKKGAGRKAPSRSRSRSGGGKKDGKKSAGKKSPSRSRSQSGGGKKDVKKSAGKKSPSRSRSGAGGGGKKDVKKSTGKKSPSRSRSRSRGKKKRARSGSSS</sequence>
<accession>A0ABN9UJT7</accession>
<proteinExistence type="predicted"/>
<organism evidence="2 3">
    <name type="scientific">Prorocentrum cordatum</name>
    <dbReference type="NCBI Taxonomy" id="2364126"/>
    <lineage>
        <taxon>Eukaryota</taxon>
        <taxon>Sar</taxon>
        <taxon>Alveolata</taxon>
        <taxon>Dinophyceae</taxon>
        <taxon>Prorocentrales</taxon>
        <taxon>Prorocentraceae</taxon>
        <taxon>Prorocentrum</taxon>
    </lineage>
</organism>
<feature type="region of interest" description="Disordered" evidence="1">
    <location>
        <begin position="780"/>
        <end position="984"/>
    </location>
</feature>
<feature type="compositionally biased region" description="Basic residues" evidence="1">
    <location>
        <begin position="889"/>
        <end position="899"/>
    </location>
</feature>
<evidence type="ECO:0000256" key="1">
    <source>
        <dbReference type="SAM" id="MobiDB-lite"/>
    </source>
</evidence>
<dbReference type="Proteomes" id="UP001189429">
    <property type="component" value="Unassembled WGS sequence"/>
</dbReference>
<comment type="caution">
    <text evidence="2">The sequence shown here is derived from an EMBL/GenBank/DDBJ whole genome shotgun (WGS) entry which is preliminary data.</text>
</comment>
<reference evidence="2" key="1">
    <citation type="submission" date="2023-10" db="EMBL/GenBank/DDBJ databases">
        <authorList>
            <person name="Chen Y."/>
            <person name="Shah S."/>
            <person name="Dougan E. K."/>
            <person name="Thang M."/>
            <person name="Chan C."/>
        </authorList>
    </citation>
    <scope>NUCLEOTIDE SEQUENCE [LARGE SCALE GENOMIC DNA]</scope>
</reference>
<feature type="compositionally biased region" description="Basic residues" evidence="1">
    <location>
        <begin position="871"/>
        <end position="880"/>
    </location>
</feature>
<dbReference type="EMBL" id="CAUYUJ010015947">
    <property type="protein sequence ID" value="CAK0860065.1"/>
    <property type="molecule type" value="Genomic_DNA"/>
</dbReference>
<evidence type="ECO:0000313" key="2">
    <source>
        <dbReference type="EMBL" id="CAK0860065.1"/>
    </source>
</evidence>
<evidence type="ECO:0000313" key="3">
    <source>
        <dbReference type="Proteomes" id="UP001189429"/>
    </source>
</evidence>
<feature type="compositionally biased region" description="Low complexity" evidence="1">
    <location>
        <begin position="821"/>
        <end position="832"/>
    </location>
</feature>
<keyword evidence="3" id="KW-1185">Reference proteome</keyword>
<gene>
    <name evidence="2" type="ORF">PCOR1329_LOCUS49146</name>
</gene>